<comment type="caution">
    <text evidence="3">The sequence shown here is derived from an EMBL/GenBank/DDBJ whole genome shotgun (WGS) entry which is preliminary data.</text>
</comment>
<feature type="region of interest" description="Disordered" evidence="2">
    <location>
        <begin position="117"/>
        <end position="183"/>
    </location>
</feature>
<keyword evidence="4" id="KW-1185">Reference proteome</keyword>
<dbReference type="EMBL" id="WWBZ02000062">
    <property type="protein sequence ID" value="KAF4303283.1"/>
    <property type="molecule type" value="Genomic_DNA"/>
</dbReference>
<evidence type="ECO:0000313" key="3">
    <source>
        <dbReference type="EMBL" id="KAF4303283.1"/>
    </source>
</evidence>
<evidence type="ECO:0000256" key="1">
    <source>
        <dbReference type="SAM" id="Coils"/>
    </source>
</evidence>
<dbReference type="OrthoDB" id="3958646at2759"/>
<name>A0A8H4N155_9PEZI</name>
<feature type="coiled-coil region" evidence="1">
    <location>
        <begin position="7"/>
        <end position="81"/>
    </location>
</feature>
<sequence length="209" mass="23104">MSKPLSLRREQEKLKAKEAEAQEKFLASLADLNRLRAIQEEERVRLQREQEEMHRRHKEVLRCQEKELGTVAARLKRLRANQRLLEERGYKALLAESGSLAALDEHDRREAEELLAALAEDEGYAPDPENSEGPSASKRPRHETVGLAAPHVAESTESAGEPMASAKSLCSPEPVNSARLSPYLEGLPPFSFGDGLVSVGGQDFDGGIL</sequence>
<reference evidence="3" key="1">
    <citation type="submission" date="2020-04" db="EMBL/GenBank/DDBJ databases">
        <title>Genome Assembly and Annotation of Botryosphaeria dothidea sdau 11-99, a Latent Pathogen of Apple Fruit Ring Rot in China.</title>
        <authorList>
            <person name="Yu C."/>
            <person name="Diao Y."/>
            <person name="Lu Q."/>
            <person name="Zhao J."/>
            <person name="Cui S."/>
            <person name="Peng C."/>
            <person name="He B."/>
            <person name="Liu H."/>
        </authorList>
    </citation>
    <scope>NUCLEOTIDE SEQUENCE [LARGE SCALE GENOMIC DNA]</scope>
    <source>
        <strain evidence="3">Sdau11-99</strain>
    </source>
</reference>
<proteinExistence type="predicted"/>
<accession>A0A8H4N155</accession>
<gene>
    <name evidence="3" type="ORF">GTA08_BOTSDO09239</name>
</gene>
<keyword evidence="1" id="KW-0175">Coiled coil</keyword>
<evidence type="ECO:0000256" key="2">
    <source>
        <dbReference type="SAM" id="MobiDB-lite"/>
    </source>
</evidence>
<evidence type="ECO:0000313" key="4">
    <source>
        <dbReference type="Proteomes" id="UP000572817"/>
    </source>
</evidence>
<protein>
    <submittedName>
        <fullName evidence="3">Uncharacterized protein</fullName>
    </submittedName>
</protein>
<organism evidence="3 4">
    <name type="scientific">Botryosphaeria dothidea</name>
    <dbReference type="NCBI Taxonomy" id="55169"/>
    <lineage>
        <taxon>Eukaryota</taxon>
        <taxon>Fungi</taxon>
        <taxon>Dikarya</taxon>
        <taxon>Ascomycota</taxon>
        <taxon>Pezizomycotina</taxon>
        <taxon>Dothideomycetes</taxon>
        <taxon>Dothideomycetes incertae sedis</taxon>
        <taxon>Botryosphaeriales</taxon>
        <taxon>Botryosphaeriaceae</taxon>
        <taxon>Botryosphaeria</taxon>
    </lineage>
</organism>
<dbReference type="AlphaFoldDB" id="A0A8H4N155"/>
<dbReference type="Proteomes" id="UP000572817">
    <property type="component" value="Unassembled WGS sequence"/>
</dbReference>